<keyword evidence="2" id="KW-1185">Reference proteome</keyword>
<dbReference type="AlphaFoldDB" id="A0ABD2P6S3"/>
<evidence type="ECO:0000313" key="1">
    <source>
        <dbReference type="EMBL" id="KAL3286649.1"/>
    </source>
</evidence>
<proteinExistence type="predicted"/>
<reference evidence="1 2" key="1">
    <citation type="journal article" date="2021" name="BMC Biol.">
        <title>Horizontally acquired antibacterial genes associated with adaptive radiation of ladybird beetles.</title>
        <authorList>
            <person name="Li H.S."/>
            <person name="Tang X.F."/>
            <person name="Huang Y.H."/>
            <person name="Xu Z.Y."/>
            <person name="Chen M.L."/>
            <person name="Du X.Y."/>
            <person name="Qiu B.Y."/>
            <person name="Chen P.T."/>
            <person name="Zhang W."/>
            <person name="Slipinski A."/>
            <person name="Escalona H.E."/>
            <person name="Waterhouse R.M."/>
            <person name="Zwick A."/>
            <person name="Pang H."/>
        </authorList>
    </citation>
    <scope>NUCLEOTIDE SEQUENCE [LARGE SCALE GENOMIC DNA]</scope>
    <source>
        <strain evidence="1">SYSU2018</strain>
    </source>
</reference>
<sequence length="254" mass="29398">MAAYYNTINEIPKGQTGSFNILYLDAQFRISPQKLSVELTSSGNGFEILNKDIPTRTLNNNTGTLIDYAFTNSKLSSKLAIFHEYVCDHRHQMLIVDAPIKRDSGECQNHCVVYDVDKLTFQKKLVEMERRSWDNADDLCNEIIRSFTTSLRRKILKNTSRKNSVPWFNIEIHELVKTGDFHLKRHTQFPGNEYLMNSYKHAQNALKSTITLRKKQYYQDQLGNSEGNPRELRKVLNELVHGKPKKNSKKLTVS</sequence>
<comment type="caution">
    <text evidence="1">The sequence shown here is derived from an EMBL/GenBank/DDBJ whole genome shotgun (WGS) entry which is preliminary data.</text>
</comment>
<organism evidence="1 2">
    <name type="scientific">Cryptolaemus montrouzieri</name>
    <dbReference type="NCBI Taxonomy" id="559131"/>
    <lineage>
        <taxon>Eukaryota</taxon>
        <taxon>Metazoa</taxon>
        <taxon>Ecdysozoa</taxon>
        <taxon>Arthropoda</taxon>
        <taxon>Hexapoda</taxon>
        <taxon>Insecta</taxon>
        <taxon>Pterygota</taxon>
        <taxon>Neoptera</taxon>
        <taxon>Endopterygota</taxon>
        <taxon>Coleoptera</taxon>
        <taxon>Polyphaga</taxon>
        <taxon>Cucujiformia</taxon>
        <taxon>Coccinelloidea</taxon>
        <taxon>Coccinellidae</taxon>
        <taxon>Scymninae</taxon>
        <taxon>Scymnini</taxon>
        <taxon>Cryptolaemus</taxon>
    </lineage>
</organism>
<gene>
    <name evidence="1" type="ORF">HHI36_001148</name>
</gene>
<protein>
    <submittedName>
        <fullName evidence="1">Uncharacterized protein</fullName>
    </submittedName>
</protein>
<name>A0ABD2P6S3_9CUCU</name>
<accession>A0ABD2P6S3</accession>
<evidence type="ECO:0000313" key="2">
    <source>
        <dbReference type="Proteomes" id="UP001516400"/>
    </source>
</evidence>
<dbReference type="Proteomes" id="UP001516400">
    <property type="component" value="Unassembled WGS sequence"/>
</dbReference>
<dbReference type="EMBL" id="JABFTP020000185">
    <property type="protein sequence ID" value="KAL3286649.1"/>
    <property type="molecule type" value="Genomic_DNA"/>
</dbReference>